<dbReference type="Proteomes" id="UP000694728">
    <property type="component" value="Unplaced"/>
</dbReference>
<proteinExistence type="predicted"/>
<sequence length="112" mass="12857">SSSTPSLGTTISCRFGPKKKKKNAARQKQGINYRKTPIRLSKDFSPEALQARGVWQDTFKVLEGKNLRTRILYPARISFKIEGEIKNFFNKQKLKEYSNTKPILKEILKGLL</sequence>
<feature type="domain" description="L1 transposable element dsRBD-like" evidence="2">
    <location>
        <begin position="47"/>
        <end position="109"/>
    </location>
</feature>
<dbReference type="Pfam" id="PF17490">
    <property type="entry name" value="Tnp_22_dsRBD"/>
    <property type="match status" value="1"/>
</dbReference>
<feature type="region of interest" description="Disordered" evidence="1">
    <location>
        <begin position="1"/>
        <end position="32"/>
    </location>
</feature>
<dbReference type="InterPro" id="IPR035300">
    <property type="entry name" value="L1_dsRBD"/>
</dbReference>
<dbReference type="Gene3D" id="3.30.250.20">
    <property type="entry name" value="L1 transposable element, C-terminal domain"/>
    <property type="match status" value="1"/>
</dbReference>
<evidence type="ECO:0000256" key="1">
    <source>
        <dbReference type="SAM" id="MobiDB-lite"/>
    </source>
</evidence>
<name>A0A8D1KX77_PIG</name>
<feature type="compositionally biased region" description="Polar residues" evidence="1">
    <location>
        <begin position="1"/>
        <end position="12"/>
    </location>
</feature>
<dbReference type="Ensembl" id="ENSSSCT00045026600.1">
    <property type="protein sequence ID" value="ENSSSCP00045018361.1"/>
    <property type="gene ID" value="ENSSSCG00045015699.1"/>
</dbReference>
<protein>
    <recommendedName>
        <fullName evidence="2">L1 transposable element dsRBD-like domain-containing protein</fullName>
    </recommendedName>
</protein>
<evidence type="ECO:0000259" key="2">
    <source>
        <dbReference type="Pfam" id="PF17490"/>
    </source>
</evidence>
<dbReference type="PANTHER" id="PTHR11505">
    <property type="entry name" value="L1 TRANSPOSABLE ELEMENT-RELATED"/>
    <property type="match status" value="1"/>
</dbReference>
<dbReference type="InterPro" id="IPR004244">
    <property type="entry name" value="Transposase_22"/>
</dbReference>
<accession>A0A8D1KX77</accession>
<evidence type="ECO:0000313" key="3">
    <source>
        <dbReference type="Ensembl" id="ENSSSCP00045018361.1"/>
    </source>
</evidence>
<reference evidence="3" key="1">
    <citation type="submission" date="2025-08" db="UniProtKB">
        <authorList>
            <consortium name="Ensembl"/>
        </authorList>
    </citation>
    <scope>IDENTIFICATION</scope>
</reference>
<dbReference type="AlphaFoldDB" id="A0A8D1KX77"/>
<feature type="compositionally biased region" description="Basic residues" evidence="1">
    <location>
        <begin position="16"/>
        <end position="25"/>
    </location>
</feature>
<organism evidence="3 4">
    <name type="scientific">Sus scrofa</name>
    <name type="common">Pig</name>
    <dbReference type="NCBI Taxonomy" id="9823"/>
    <lineage>
        <taxon>Eukaryota</taxon>
        <taxon>Metazoa</taxon>
        <taxon>Chordata</taxon>
        <taxon>Craniata</taxon>
        <taxon>Vertebrata</taxon>
        <taxon>Euteleostomi</taxon>
        <taxon>Mammalia</taxon>
        <taxon>Eutheria</taxon>
        <taxon>Laurasiatheria</taxon>
        <taxon>Artiodactyla</taxon>
        <taxon>Suina</taxon>
        <taxon>Suidae</taxon>
        <taxon>Sus</taxon>
    </lineage>
</organism>
<dbReference type="InterPro" id="IPR042566">
    <property type="entry name" value="L1_C"/>
</dbReference>
<evidence type="ECO:0000313" key="4">
    <source>
        <dbReference type="Proteomes" id="UP000694728"/>
    </source>
</evidence>